<dbReference type="Pfam" id="PF13649">
    <property type="entry name" value="Methyltransf_25"/>
    <property type="match status" value="1"/>
</dbReference>
<evidence type="ECO:0000256" key="1">
    <source>
        <dbReference type="ARBA" id="ARBA00022679"/>
    </source>
</evidence>
<dbReference type="Proteomes" id="UP000565262">
    <property type="component" value="Unassembled WGS sequence"/>
</dbReference>
<dbReference type="Gene3D" id="3.40.50.150">
    <property type="entry name" value="Vaccinia Virus protein VP39"/>
    <property type="match status" value="1"/>
</dbReference>
<dbReference type="PANTHER" id="PTHR43861">
    <property type="entry name" value="TRANS-ACONITATE 2-METHYLTRANSFERASE-RELATED"/>
    <property type="match status" value="1"/>
</dbReference>
<dbReference type="InterPro" id="IPR029063">
    <property type="entry name" value="SAM-dependent_MTases_sf"/>
</dbReference>
<evidence type="ECO:0000313" key="4">
    <source>
        <dbReference type="Proteomes" id="UP000565262"/>
    </source>
</evidence>
<protein>
    <submittedName>
        <fullName evidence="3">Class I SAM-dependent methyltransferase</fullName>
    </submittedName>
</protein>
<dbReference type="GO" id="GO:0032259">
    <property type="term" value="P:methylation"/>
    <property type="evidence" value="ECO:0007669"/>
    <property type="project" value="UniProtKB-KW"/>
</dbReference>
<dbReference type="EMBL" id="JACJFM010000033">
    <property type="protein sequence ID" value="MBB1488710.1"/>
    <property type="molecule type" value="Genomic_DNA"/>
</dbReference>
<dbReference type="InterPro" id="IPR041698">
    <property type="entry name" value="Methyltransf_25"/>
</dbReference>
<keyword evidence="1 3" id="KW-0808">Transferase</keyword>
<sequence>MSHHAGFWNMIAKRYSRQPIADEASYQKKLHVTHDYLSSESRVLEFGCGTGSTAIFHAPDVAYIHAIDISEQMLNIAEKKTQDAGIENLTFARTDLEHLNSEQESWDVIMGMSVLHLLPDRQAELDRVYQLLKPGGVFISSTACLSDSGLAFRMIAPLLRCLPFLPSVYVFSVSGLQLALKQAGFDIEYQWQPGKNAAVFIVARKPE</sequence>
<keyword evidence="4" id="KW-1185">Reference proteome</keyword>
<gene>
    <name evidence="3" type="ORF">H4O21_19060</name>
</gene>
<dbReference type="AlphaFoldDB" id="A0A839IVL4"/>
<dbReference type="SUPFAM" id="SSF53335">
    <property type="entry name" value="S-adenosyl-L-methionine-dependent methyltransferases"/>
    <property type="match status" value="1"/>
</dbReference>
<name>A0A839IVL4_9GAMM</name>
<proteinExistence type="predicted"/>
<reference evidence="3 4" key="1">
    <citation type="submission" date="2020-08" db="EMBL/GenBank/DDBJ databases">
        <title>Oceanospirillum sp. nov. isolated from marine sediment.</title>
        <authorList>
            <person name="Ji X."/>
        </authorList>
    </citation>
    <scope>NUCLEOTIDE SEQUENCE [LARGE SCALE GENOMIC DNA]</scope>
    <source>
        <strain evidence="3 4">D5</strain>
    </source>
</reference>
<comment type="caution">
    <text evidence="3">The sequence shown here is derived from an EMBL/GenBank/DDBJ whole genome shotgun (WGS) entry which is preliminary data.</text>
</comment>
<evidence type="ECO:0000259" key="2">
    <source>
        <dbReference type="Pfam" id="PF13649"/>
    </source>
</evidence>
<dbReference type="GO" id="GO:0008168">
    <property type="term" value="F:methyltransferase activity"/>
    <property type="evidence" value="ECO:0007669"/>
    <property type="project" value="UniProtKB-KW"/>
</dbReference>
<feature type="domain" description="Methyltransferase" evidence="2">
    <location>
        <begin position="43"/>
        <end position="136"/>
    </location>
</feature>
<dbReference type="CDD" id="cd02440">
    <property type="entry name" value="AdoMet_MTases"/>
    <property type="match status" value="1"/>
</dbReference>
<organism evidence="3 4">
    <name type="scientific">Oceanospirillum sediminis</name>
    <dbReference type="NCBI Taxonomy" id="2760088"/>
    <lineage>
        <taxon>Bacteria</taxon>
        <taxon>Pseudomonadati</taxon>
        <taxon>Pseudomonadota</taxon>
        <taxon>Gammaproteobacteria</taxon>
        <taxon>Oceanospirillales</taxon>
        <taxon>Oceanospirillaceae</taxon>
        <taxon>Oceanospirillum</taxon>
    </lineage>
</organism>
<accession>A0A839IVL4</accession>
<keyword evidence="3" id="KW-0489">Methyltransferase</keyword>
<dbReference type="RefSeq" id="WP_182810479.1">
    <property type="nucleotide sequence ID" value="NZ_JACJFM010000033.1"/>
</dbReference>
<evidence type="ECO:0000313" key="3">
    <source>
        <dbReference type="EMBL" id="MBB1488710.1"/>
    </source>
</evidence>